<evidence type="ECO:0000313" key="4">
    <source>
        <dbReference type="Proteomes" id="UP000625210"/>
    </source>
</evidence>
<protein>
    <recommendedName>
        <fullName evidence="2">Oxidoreductase molybdopterin-binding domain-containing protein</fullName>
    </recommendedName>
</protein>
<dbReference type="EMBL" id="BMHQ01000001">
    <property type="protein sequence ID" value="GGE03209.1"/>
    <property type="molecule type" value="Genomic_DNA"/>
</dbReference>
<dbReference type="PROSITE" id="PS51318">
    <property type="entry name" value="TAT"/>
    <property type="match status" value="1"/>
</dbReference>
<comment type="caution">
    <text evidence="3">The sequence shown here is derived from an EMBL/GenBank/DDBJ whole genome shotgun (WGS) entry which is preliminary data.</text>
</comment>
<dbReference type="InterPro" id="IPR008335">
    <property type="entry name" value="Mopterin_OxRdtase_euk"/>
</dbReference>
<dbReference type="InterPro" id="IPR006311">
    <property type="entry name" value="TAT_signal"/>
</dbReference>
<keyword evidence="1" id="KW-0812">Transmembrane</keyword>
<evidence type="ECO:0000256" key="1">
    <source>
        <dbReference type="SAM" id="Phobius"/>
    </source>
</evidence>
<feature type="transmembrane region" description="Helical" evidence="1">
    <location>
        <begin position="12"/>
        <end position="34"/>
    </location>
</feature>
<accession>A0A8J2YC11</accession>
<name>A0A8J2YC11_9BACL</name>
<reference evidence="3" key="2">
    <citation type="submission" date="2020-09" db="EMBL/GenBank/DDBJ databases">
        <authorList>
            <person name="Sun Q."/>
            <person name="Zhou Y."/>
        </authorList>
    </citation>
    <scope>NUCLEOTIDE SEQUENCE</scope>
    <source>
        <strain evidence="3">CGMCC 1.15179</strain>
    </source>
</reference>
<dbReference type="InterPro" id="IPR000572">
    <property type="entry name" value="OxRdtase_Mopterin-bd_dom"/>
</dbReference>
<proteinExistence type="predicted"/>
<dbReference type="PRINTS" id="PR00407">
    <property type="entry name" value="EUMOPTERIN"/>
</dbReference>
<dbReference type="SUPFAM" id="SSF56524">
    <property type="entry name" value="Oxidoreductase molybdopterin-binding domain"/>
    <property type="match status" value="1"/>
</dbReference>
<dbReference type="InterPro" id="IPR036374">
    <property type="entry name" value="OxRdtase_Mopterin-bd_sf"/>
</dbReference>
<organism evidence="3 4">
    <name type="scientific">Marinithermofilum abyssi</name>
    <dbReference type="NCBI Taxonomy" id="1571185"/>
    <lineage>
        <taxon>Bacteria</taxon>
        <taxon>Bacillati</taxon>
        <taxon>Bacillota</taxon>
        <taxon>Bacilli</taxon>
        <taxon>Bacillales</taxon>
        <taxon>Thermoactinomycetaceae</taxon>
        <taxon>Marinithermofilum</taxon>
    </lineage>
</organism>
<dbReference type="Gene3D" id="3.90.420.10">
    <property type="entry name" value="Oxidoreductase, molybdopterin-binding domain"/>
    <property type="match status" value="1"/>
</dbReference>
<feature type="domain" description="Oxidoreductase molybdopterin-binding" evidence="2">
    <location>
        <begin position="67"/>
        <end position="214"/>
    </location>
</feature>
<reference evidence="3" key="1">
    <citation type="journal article" date="2014" name="Int. J. Syst. Evol. Microbiol.">
        <title>Complete genome sequence of Corynebacterium casei LMG S-19264T (=DSM 44701T), isolated from a smear-ripened cheese.</title>
        <authorList>
            <consortium name="US DOE Joint Genome Institute (JGI-PGF)"/>
            <person name="Walter F."/>
            <person name="Albersmeier A."/>
            <person name="Kalinowski J."/>
            <person name="Ruckert C."/>
        </authorList>
    </citation>
    <scope>NUCLEOTIDE SEQUENCE</scope>
    <source>
        <strain evidence="3">CGMCC 1.15179</strain>
    </source>
</reference>
<keyword evidence="4" id="KW-1185">Reference proteome</keyword>
<dbReference type="Pfam" id="PF00174">
    <property type="entry name" value="Oxidored_molyb"/>
    <property type="match status" value="1"/>
</dbReference>
<dbReference type="Proteomes" id="UP000625210">
    <property type="component" value="Unassembled WGS sequence"/>
</dbReference>
<evidence type="ECO:0000259" key="2">
    <source>
        <dbReference type="Pfam" id="PF00174"/>
    </source>
</evidence>
<dbReference type="PANTHER" id="PTHR43032">
    <property type="entry name" value="PROTEIN-METHIONINE-SULFOXIDE REDUCTASE"/>
    <property type="match status" value="1"/>
</dbReference>
<dbReference type="GO" id="GO:0016491">
    <property type="term" value="F:oxidoreductase activity"/>
    <property type="evidence" value="ECO:0007669"/>
    <property type="project" value="InterPro"/>
</dbReference>
<keyword evidence="1" id="KW-0472">Membrane</keyword>
<keyword evidence="1" id="KW-1133">Transmembrane helix</keyword>
<sequence>MVTEDPKITRRRFLKAFGLGLAGLSTTGFLTYLFGSSRALDILNTATPSSSPAFQPFTKFRINSVEETPHVDLNQYRLIVDGLVKQPVKWSFSELKQSLTEVEQISDFHCVEGWGVKNVRWTGIKMKELLETVKPKPTATHLTFYSLGGVYTESLSLDEAAEDETLLAYGLYGKPLPRQQGFPLRVIIPRMYGYKGAKWLHRIEFTDHQHLGYWEQYGYNVDGVTPPR</sequence>
<dbReference type="RefSeq" id="WP_188645893.1">
    <property type="nucleotide sequence ID" value="NZ_BMHQ01000001.1"/>
</dbReference>
<evidence type="ECO:0000313" key="3">
    <source>
        <dbReference type="EMBL" id="GGE03209.1"/>
    </source>
</evidence>
<gene>
    <name evidence="3" type="ORF">GCM10011571_00010</name>
</gene>
<dbReference type="AlphaFoldDB" id="A0A8J2YC11"/>